<dbReference type="PROSITE" id="PS51192">
    <property type="entry name" value="HELICASE_ATP_BIND_1"/>
    <property type="match status" value="1"/>
</dbReference>
<dbReference type="SUPFAM" id="SSF52540">
    <property type="entry name" value="P-loop containing nucleoside triphosphate hydrolases"/>
    <property type="match status" value="1"/>
</dbReference>
<keyword evidence="2" id="KW-0227">DNA damage</keyword>
<evidence type="ECO:0000256" key="2">
    <source>
        <dbReference type="ARBA" id="ARBA00022763"/>
    </source>
</evidence>
<evidence type="ECO:0000256" key="3">
    <source>
        <dbReference type="ARBA" id="ARBA00022801"/>
    </source>
</evidence>
<dbReference type="PANTHER" id="PTHR47964:SF1">
    <property type="entry name" value="ATP-DEPENDENT DNA HELICASE HOMOLOG RECG, CHLOROPLASTIC"/>
    <property type="match status" value="1"/>
</dbReference>
<dbReference type="PROSITE" id="PS51194">
    <property type="entry name" value="HELICASE_CTER"/>
    <property type="match status" value="1"/>
</dbReference>
<keyword evidence="3" id="KW-0378">Hydrolase</keyword>
<dbReference type="AlphaFoldDB" id="A0A5B8XI06"/>
<organism evidence="11 12">
    <name type="scientific">Candidatus Deianiraea vastatrix</name>
    <dbReference type="NCBI Taxonomy" id="2163644"/>
    <lineage>
        <taxon>Bacteria</taxon>
        <taxon>Pseudomonadati</taxon>
        <taxon>Pseudomonadota</taxon>
        <taxon>Alphaproteobacteria</taxon>
        <taxon>Rickettsiales</taxon>
        <taxon>Candidatus Deianiraeaceae</taxon>
        <taxon>Candidatus Deianiraea</taxon>
    </lineage>
</organism>
<dbReference type="PANTHER" id="PTHR47964">
    <property type="entry name" value="ATP-DEPENDENT DNA HELICASE HOMOLOG RECG, CHLOROPLASTIC"/>
    <property type="match status" value="1"/>
</dbReference>
<evidence type="ECO:0000256" key="6">
    <source>
        <dbReference type="ARBA" id="ARBA00023125"/>
    </source>
</evidence>
<name>A0A5B8XI06_9RICK</name>
<dbReference type="SMART" id="SM00487">
    <property type="entry name" value="DEXDc"/>
    <property type="match status" value="1"/>
</dbReference>
<keyword evidence="7" id="KW-0234">DNA repair</keyword>
<dbReference type="Pfam" id="PF19833">
    <property type="entry name" value="RecG_dom3_C"/>
    <property type="match status" value="1"/>
</dbReference>
<dbReference type="InterPro" id="IPR045562">
    <property type="entry name" value="RecG_dom3_C"/>
</dbReference>
<dbReference type="Pfam" id="PF00271">
    <property type="entry name" value="Helicase_C"/>
    <property type="match status" value="1"/>
</dbReference>
<evidence type="ECO:0000256" key="8">
    <source>
        <dbReference type="ARBA" id="ARBA00049819"/>
    </source>
</evidence>
<dbReference type="InterPro" id="IPR001650">
    <property type="entry name" value="Helicase_C-like"/>
</dbReference>
<dbReference type="Gene3D" id="3.40.50.300">
    <property type="entry name" value="P-loop containing nucleotide triphosphate hydrolases"/>
    <property type="match status" value="2"/>
</dbReference>
<dbReference type="GO" id="GO:0005524">
    <property type="term" value="F:ATP binding"/>
    <property type="evidence" value="ECO:0007669"/>
    <property type="project" value="UniProtKB-KW"/>
</dbReference>
<keyword evidence="4 11" id="KW-0347">Helicase</keyword>
<proteinExistence type="predicted"/>
<sequence>MHEIFYINTAKFEGQFTKSQLGKIKLLFNQNLPRLIDLLLYVPVKYVKFQDCVDVSDAFIGSDVTILLKVVKHIKPIYLKGGRKTVYSIACLTQNHTKVLLNFFKYNQTYLDKFVSDKIVRVRGKLTFYRGNYVFSHPSLLGTSESFDENTLIEAENFAILPKYSLVDKVAQNDVKNIIKIAIDIAKNSLSEKINVLNENLENVDLITVLEKIHFPDNEKNLLNSIKTLAFAEFSASIFTIQYLRKKDHKNRGFSYKKARKEQEILLENFAYPLTCDQKSVFENIEKSQLGIEKIFKLIQGDVGSGKTIVALLSCLNVVKTSMQAMFLAPTTILAMQHFQLAEKLFLGTGVKSEILTSKITAARRKKIVANFKNGEIDVLFGTHSLLNDELESEKIGLIIIDEQHRFGVKQRMKMVKKQDAVDIIMMSATPIPRTLAMGMYGDIDVLQIVEKPSFQKEIQTSIMSMARYEDLISHIAKKIDGGEKIYWICSLIDDSDGEAGVFQRANDIKTRINPEKIAVLHGKMKEDEKNAIINDFQHGNIALLIATTVVEVGVNIPMATVIIVEDANKFGLAQLHQLRGRVGRGNLQSYCILLHNCEAENPSLERLKILKNTSNGFEIAKEDMRMRGTGSLLGTAQSGDVGYKIASIQRDFDVMEKAVKFVKSIIKDEKYKNNEYISLIMKIFSDEINEDFLKS</sequence>
<dbReference type="GO" id="GO:0003677">
    <property type="term" value="F:DNA binding"/>
    <property type="evidence" value="ECO:0007669"/>
    <property type="project" value="UniProtKB-KW"/>
</dbReference>
<evidence type="ECO:0000313" key="12">
    <source>
        <dbReference type="Proteomes" id="UP000321934"/>
    </source>
</evidence>
<protein>
    <recommendedName>
        <fullName evidence="8">Probable DNA 3'-5' helicase RecG</fullName>
    </recommendedName>
</protein>
<dbReference type="InterPro" id="IPR027417">
    <property type="entry name" value="P-loop_NTPase"/>
</dbReference>
<dbReference type="Proteomes" id="UP000321934">
    <property type="component" value="Chromosome"/>
</dbReference>
<dbReference type="InterPro" id="IPR047112">
    <property type="entry name" value="RecG/Mfd"/>
</dbReference>
<evidence type="ECO:0000256" key="5">
    <source>
        <dbReference type="ARBA" id="ARBA00022840"/>
    </source>
</evidence>
<evidence type="ECO:0000259" key="10">
    <source>
        <dbReference type="PROSITE" id="PS51194"/>
    </source>
</evidence>
<dbReference type="EMBL" id="CP029077">
    <property type="protein sequence ID" value="QED23671.1"/>
    <property type="molecule type" value="Genomic_DNA"/>
</dbReference>
<keyword evidence="6" id="KW-0238">DNA-binding</keyword>
<feature type="domain" description="Helicase C-terminal" evidence="10">
    <location>
        <begin position="468"/>
        <end position="626"/>
    </location>
</feature>
<dbReference type="Pfam" id="PF00270">
    <property type="entry name" value="DEAD"/>
    <property type="match status" value="1"/>
</dbReference>
<dbReference type="SMART" id="SM00490">
    <property type="entry name" value="HELICc"/>
    <property type="match status" value="1"/>
</dbReference>
<dbReference type="RefSeq" id="WP_146820935.1">
    <property type="nucleotide sequence ID" value="NZ_CP029077.1"/>
</dbReference>
<dbReference type="InterPro" id="IPR012340">
    <property type="entry name" value="NA-bd_OB-fold"/>
</dbReference>
<dbReference type="GO" id="GO:0016787">
    <property type="term" value="F:hydrolase activity"/>
    <property type="evidence" value="ECO:0007669"/>
    <property type="project" value="UniProtKB-KW"/>
</dbReference>
<reference evidence="11 12" key="1">
    <citation type="journal article" date="2019" name="ISME J.">
        <title>Deianiraea, an extracellular bacterium associated with the ciliate Paramecium, suggests an alternative scenario for the evolution of Rickettsiales.</title>
        <authorList>
            <person name="Castelli M."/>
            <person name="Sabaneyeva E."/>
            <person name="Lanzoni O."/>
            <person name="Lebedeva N."/>
            <person name="Floriano A.M."/>
            <person name="Gaiarsa S."/>
            <person name="Benken K."/>
            <person name="Modeo L."/>
            <person name="Bandi C."/>
            <person name="Potekhin A."/>
            <person name="Sassera D."/>
            <person name="Petroni G."/>
        </authorList>
    </citation>
    <scope>NUCLEOTIDE SEQUENCE [LARGE SCALE GENOMIC DNA]</scope>
    <source>
        <strain evidence="11">CyL4-1</strain>
    </source>
</reference>
<evidence type="ECO:0000259" key="9">
    <source>
        <dbReference type="PROSITE" id="PS51192"/>
    </source>
</evidence>
<dbReference type="InterPro" id="IPR033454">
    <property type="entry name" value="RecG_wedge"/>
</dbReference>
<feature type="domain" description="Helicase ATP-binding" evidence="9">
    <location>
        <begin position="288"/>
        <end position="449"/>
    </location>
</feature>
<accession>A0A5B8XI06</accession>
<dbReference type="InterPro" id="IPR014001">
    <property type="entry name" value="Helicase_ATP-bd"/>
</dbReference>
<dbReference type="SUPFAM" id="SSF50249">
    <property type="entry name" value="Nucleic acid-binding proteins"/>
    <property type="match status" value="1"/>
</dbReference>
<dbReference type="InterPro" id="IPR011545">
    <property type="entry name" value="DEAD/DEAH_box_helicase_dom"/>
</dbReference>
<evidence type="ECO:0000256" key="7">
    <source>
        <dbReference type="ARBA" id="ARBA00023204"/>
    </source>
</evidence>
<keyword evidence="12" id="KW-1185">Reference proteome</keyword>
<dbReference type="GO" id="GO:0003678">
    <property type="term" value="F:DNA helicase activity"/>
    <property type="evidence" value="ECO:0007669"/>
    <property type="project" value="TreeGrafter"/>
</dbReference>
<keyword evidence="5" id="KW-0067">ATP-binding</keyword>
<dbReference type="Pfam" id="PF17191">
    <property type="entry name" value="RecG_wedge"/>
    <property type="match status" value="1"/>
</dbReference>
<evidence type="ECO:0000256" key="4">
    <source>
        <dbReference type="ARBA" id="ARBA00022806"/>
    </source>
</evidence>
<dbReference type="GO" id="GO:0006281">
    <property type="term" value="P:DNA repair"/>
    <property type="evidence" value="ECO:0007669"/>
    <property type="project" value="UniProtKB-KW"/>
</dbReference>
<gene>
    <name evidence="11" type="ORF">Deia_00884</name>
</gene>
<evidence type="ECO:0000313" key="11">
    <source>
        <dbReference type="EMBL" id="QED23671.1"/>
    </source>
</evidence>
<keyword evidence="1" id="KW-0547">Nucleotide-binding</keyword>
<evidence type="ECO:0000256" key="1">
    <source>
        <dbReference type="ARBA" id="ARBA00022741"/>
    </source>
</evidence>
<dbReference type="OrthoDB" id="9804325at2"/>